<dbReference type="Proteomes" id="UP000308365">
    <property type="component" value="Unassembled WGS sequence"/>
</dbReference>
<evidence type="ECO:0000313" key="3">
    <source>
        <dbReference type="Proteomes" id="UP000308365"/>
    </source>
</evidence>
<sequence>MSAVKPLPLWNVRIHGTGHYRGPGTFQRKQTQDEQRDNDLGAASSQGLEWNHWLRVPLNCPYFSLPVELTENIGLPVNLLEKHDLWPAYVTYTSPLVKRLIEKSKARDVERLQTAEESWPTYRQSKPPSVTQLERRKSFTSSGNMTFEDVRSETTLSAWGPFSMSDTGPPVVPERTHFHSDARASPTADYNKIIFSQKPRTRVLPYRSLLAGEEKHPDI</sequence>
<dbReference type="EMBL" id="RWIC01000013">
    <property type="protein sequence ID" value="TKC53180.1"/>
    <property type="molecule type" value="Genomic_DNA"/>
</dbReference>
<protein>
    <recommendedName>
        <fullName evidence="4">CMT1A duplicated region transcript 4 protein</fullName>
    </recommendedName>
</protein>
<organism evidence="2 3">
    <name type="scientific">Monodon monoceros</name>
    <name type="common">Narwhal</name>
    <name type="synonym">Ceratodon monodon</name>
    <dbReference type="NCBI Taxonomy" id="40151"/>
    <lineage>
        <taxon>Eukaryota</taxon>
        <taxon>Metazoa</taxon>
        <taxon>Chordata</taxon>
        <taxon>Craniata</taxon>
        <taxon>Vertebrata</taxon>
        <taxon>Euteleostomi</taxon>
        <taxon>Mammalia</taxon>
        <taxon>Eutheria</taxon>
        <taxon>Laurasiatheria</taxon>
        <taxon>Artiodactyla</taxon>
        <taxon>Whippomorpha</taxon>
        <taxon>Cetacea</taxon>
        <taxon>Odontoceti</taxon>
        <taxon>Monodontidae</taxon>
        <taxon>Monodon</taxon>
    </lineage>
</organism>
<evidence type="ECO:0000256" key="1">
    <source>
        <dbReference type="SAM" id="MobiDB-lite"/>
    </source>
</evidence>
<feature type="compositionally biased region" description="Basic and acidic residues" evidence="1">
    <location>
        <begin position="30"/>
        <end position="39"/>
    </location>
</feature>
<proteinExistence type="predicted"/>
<gene>
    <name evidence="2" type="ORF">EI555_006680</name>
</gene>
<dbReference type="PANTHER" id="PTHR37885">
    <property type="entry name" value="CMT1A DUPLICATED REGION TRANSCRIPT 4 PROTEIN"/>
    <property type="match status" value="1"/>
</dbReference>
<evidence type="ECO:0000313" key="2">
    <source>
        <dbReference type="EMBL" id="TKC53180.1"/>
    </source>
</evidence>
<comment type="caution">
    <text evidence="2">The sequence shown here is derived from an EMBL/GenBank/DDBJ whole genome shotgun (WGS) entry which is preliminary data.</text>
</comment>
<feature type="region of interest" description="Disordered" evidence="1">
    <location>
        <begin position="21"/>
        <end position="42"/>
    </location>
</feature>
<evidence type="ECO:0008006" key="4">
    <source>
        <dbReference type="Google" id="ProtNLM"/>
    </source>
</evidence>
<feature type="compositionally biased region" description="Polar residues" evidence="1">
    <location>
        <begin position="121"/>
        <end position="132"/>
    </location>
</feature>
<dbReference type="InterPro" id="IPR029185">
    <property type="entry name" value="CDRT4"/>
</dbReference>
<reference evidence="3" key="1">
    <citation type="journal article" date="2019" name="IScience">
        <title>Narwhal Genome Reveals Long-Term Low Genetic Diversity despite Current Large Abundance Size.</title>
        <authorList>
            <person name="Westbury M.V."/>
            <person name="Petersen B."/>
            <person name="Garde E."/>
            <person name="Heide-Jorgensen M.P."/>
            <person name="Lorenzen E.D."/>
        </authorList>
    </citation>
    <scope>NUCLEOTIDE SEQUENCE [LARGE SCALE GENOMIC DNA]</scope>
</reference>
<accession>A0A4V5PB12</accession>
<feature type="region of interest" description="Disordered" evidence="1">
    <location>
        <begin position="118"/>
        <end position="138"/>
    </location>
</feature>
<name>A0A4V5PB12_MONMO</name>
<dbReference type="AlphaFoldDB" id="A0A4V5PB12"/>
<dbReference type="Pfam" id="PF15213">
    <property type="entry name" value="CDRT4"/>
    <property type="match status" value="1"/>
</dbReference>
<dbReference type="PANTHER" id="PTHR37885:SF1">
    <property type="entry name" value="CMT1A DUPLICATED REGION TRANSCRIPT 4 PROTEIN"/>
    <property type="match status" value="1"/>
</dbReference>